<evidence type="ECO:0000313" key="2">
    <source>
        <dbReference type="EMBL" id="JAE31728.1"/>
    </source>
</evidence>
<dbReference type="AlphaFoldDB" id="A0A0A9HFN4"/>
<reference evidence="2" key="1">
    <citation type="submission" date="2014-09" db="EMBL/GenBank/DDBJ databases">
        <authorList>
            <person name="Magalhaes I.L.F."/>
            <person name="Oliveira U."/>
            <person name="Santos F.R."/>
            <person name="Vidigal T.H.D.A."/>
            <person name="Brescovit A.D."/>
            <person name="Santos A.J."/>
        </authorList>
    </citation>
    <scope>NUCLEOTIDE SEQUENCE</scope>
    <source>
        <tissue evidence="2">Shoot tissue taken approximately 20 cm above the soil surface</tissue>
    </source>
</reference>
<accession>A0A0A9HFN4</accession>
<organism evidence="2">
    <name type="scientific">Arundo donax</name>
    <name type="common">Giant reed</name>
    <name type="synonym">Donax arundinaceus</name>
    <dbReference type="NCBI Taxonomy" id="35708"/>
    <lineage>
        <taxon>Eukaryota</taxon>
        <taxon>Viridiplantae</taxon>
        <taxon>Streptophyta</taxon>
        <taxon>Embryophyta</taxon>
        <taxon>Tracheophyta</taxon>
        <taxon>Spermatophyta</taxon>
        <taxon>Magnoliopsida</taxon>
        <taxon>Liliopsida</taxon>
        <taxon>Poales</taxon>
        <taxon>Poaceae</taxon>
        <taxon>PACMAD clade</taxon>
        <taxon>Arundinoideae</taxon>
        <taxon>Arundineae</taxon>
        <taxon>Arundo</taxon>
    </lineage>
</organism>
<reference evidence="2" key="2">
    <citation type="journal article" date="2015" name="Data Brief">
        <title>Shoot transcriptome of the giant reed, Arundo donax.</title>
        <authorList>
            <person name="Barrero R.A."/>
            <person name="Guerrero F.D."/>
            <person name="Moolhuijzen P."/>
            <person name="Goolsby J.A."/>
            <person name="Tidwell J."/>
            <person name="Bellgard S.E."/>
            <person name="Bellgard M.I."/>
        </authorList>
    </citation>
    <scope>NUCLEOTIDE SEQUENCE</scope>
    <source>
        <tissue evidence="2">Shoot tissue taken approximately 20 cm above the soil surface</tissue>
    </source>
</reference>
<protein>
    <submittedName>
        <fullName evidence="2">Uncharacterized protein</fullName>
    </submittedName>
</protein>
<feature type="transmembrane region" description="Helical" evidence="1">
    <location>
        <begin position="20"/>
        <end position="46"/>
    </location>
</feature>
<keyword evidence="1" id="KW-0472">Membrane</keyword>
<evidence type="ECO:0000256" key="1">
    <source>
        <dbReference type="SAM" id="Phobius"/>
    </source>
</evidence>
<name>A0A0A9HFN4_ARUDO</name>
<proteinExistence type="predicted"/>
<keyword evidence="1" id="KW-0812">Transmembrane</keyword>
<dbReference type="EMBL" id="GBRH01166168">
    <property type="protein sequence ID" value="JAE31728.1"/>
    <property type="molecule type" value="Transcribed_RNA"/>
</dbReference>
<sequence length="63" mass="7297">MQGNAWISTGRRSLESWGLINHVLSSFLFLVLRTLAYLWLVLWILLSVARSGCRFYCRSFSSL</sequence>
<keyword evidence="1" id="KW-1133">Transmembrane helix</keyword>